<evidence type="ECO:0000259" key="1">
    <source>
        <dbReference type="PROSITE" id="PS51725"/>
    </source>
</evidence>
<dbReference type="Gene3D" id="3.30.70.100">
    <property type="match status" value="1"/>
</dbReference>
<keyword evidence="3" id="KW-1185">Reference proteome</keyword>
<dbReference type="PANTHER" id="PTHR34474:SF2">
    <property type="entry name" value="SIGNAL TRANSDUCTION PROTEIN TRAP"/>
    <property type="match status" value="1"/>
</dbReference>
<feature type="domain" description="ABM" evidence="1">
    <location>
        <begin position="66"/>
        <end position="153"/>
    </location>
</feature>
<evidence type="ECO:0000313" key="3">
    <source>
        <dbReference type="Proteomes" id="UP000626844"/>
    </source>
</evidence>
<reference evidence="2" key="1">
    <citation type="submission" date="2020-09" db="EMBL/GenBank/DDBJ databases">
        <title>A novel bacterium of genus Bacillus, isolated from South China Sea.</title>
        <authorList>
            <person name="Huang H."/>
            <person name="Mo K."/>
            <person name="Hu Y."/>
        </authorList>
    </citation>
    <scope>NUCLEOTIDE SEQUENCE</scope>
    <source>
        <strain evidence="2">IB182487</strain>
    </source>
</reference>
<evidence type="ECO:0000313" key="2">
    <source>
        <dbReference type="EMBL" id="MBD1380700.1"/>
    </source>
</evidence>
<gene>
    <name evidence="2" type="ORF">IC621_10710</name>
</gene>
<name>A0A926NH50_9BACI</name>
<dbReference type="SUPFAM" id="SSF54909">
    <property type="entry name" value="Dimeric alpha+beta barrel"/>
    <property type="match status" value="1"/>
</dbReference>
<dbReference type="Proteomes" id="UP000626844">
    <property type="component" value="Unassembled WGS sequence"/>
</dbReference>
<comment type="caution">
    <text evidence="2">The sequence shown here is derived from an EMBL/GenBank/DDBJ whole genome shotgun (WGS) entry which is preliminary data.</text>
</comment>
<dbReference type="InterPro" id="IPR007138">
    <property type="entry name" value="ABM_dom"/>
</dbReference>
<dbReference type="InterPro" id="IPR011008">
    <property type="entry name" value="Dimeric_a/b-barrel"/>
</dbReference>
<organism evidence="2 3">
    <name type="scientific">Metabacillus arenae</name>
    <dbReference type="NCBI Taxonomy" id="2771434"/>
    <lineage>
        <taxon>Bacteria</taxon>
        <taxon>Bacillati</taxon>
        <taxon>Bacillota</taxon>
        <taxon>Bacilli</taxon>
        <taxon>Bacillales</taxon>
        <taxon>Bacillaceae</taxon>
        <taxon>Metabacillus</taxon>
    </lineage>
</organism>
<dbReference type="AlphaFoldDB" id="A0A926NH50"/>
<dbReference type="Pfam" id="PF03992">
    <property type="entry name" value="ABM"/>
    <property type="match status" value="1"/>
</dbReference>
<dbReference type="PANTHER" id="PTHR34474">
    <property type="entry name" value="SIGNAL TRANSDUCTION PROTEIN TRAP"/>
    <property type="match status" value="1"/>
</dbReference>
<sequence length="171" mass="19863">MNFYVTFGTADYLSTIVQKYPEEKLLLMQNAEKSVLFHETVGESIFKEPHRYEVLDHSGDIIKGKFAVLNNIPVTDEGRPLFEHRFKQRAGLIESEPGFTAIRVLRPISSDTYVILTLWENEDAFTNWQKSKSFERAHQKRESSEDVNQKSVFPRSSFVTSYHAIEIDEEK</sequence>
<dbReference type="InterPro" id="IPR050404">
    <property type="entry name" value="Heme-degrading_MO"/>
</dbReference>
<protein>
    <submittedName>
        <fullName evidence="2">Antibiotic biosynthesis monooxygenase</fullName>
    </submittedName>
</protein>
<dbReference type="GO" id="GO:0004497">
    <property type="term" value="F:monooxygenase activity"/>
    <property type="evidence" value="ECO:0007669"/>
    <property type="project" value="UniProtKB-KW"/>
</dbReference>
<dbReference type="RefSeq" id="WP_191158291.1">
    <property type="nucleotide sequence ID" value="NZ_JACXAI010000011.1"/>
</dbReference>
<keyword evidence="2" id="KW-0560">Oxidoreductase</keyword>
<keyword evidence="2" id="KW-0503">Monooxygenase</keyword>
<dbReference type="PROSITE" id="PS51725">
    <property type="entry name" value="ABM"/>
    <property type="match status" value="1"/>
</dbReference>
<accession>A0A926NH50</accession>
<dbReference type="EMBL" id="JACXAI010000011">
    <property type="protein sequence ID" value="MBD1380700.1"/>
    <property type="molecule type" value="Genomic_DNA"/>
</dbReference>
<proteinExistence type="predicted"/>